<gene>
    <name evidence="11" type="ORF">DSOL_2354</name>
</gene>
<dbReference type="GO" id="GO:0046872">
    <property type="term" value="F:metal ion binding"/>
    <property type="evidence" value="ECO:0007669"/>
    <property type="project" value="UniProtKB-KW"/>
</dbReference>
<dbReference type="PROSITE" id="PS00198">
    <property type="entry name" value="4FE4S_FER_1"/>
    <property type="match status" value="1"/>
</dbReference>
<keyword evidence="6" id="KW-0274">FAD</keyword>
<dbReference type="EMBL" id="MLBF01000015">
    <property type="protein sequence ID" value="OLN31666.1"/>
    <property type="molecule type" value="Genomic_DNA"/>
</dbReference>
<dbReference type="SUPFAM" id="SSF51971">
    <property type="entry name" value="Nucleotide-binding domain"/>
    <property type="match status" value="1"/>
</dbReference>
<evidence type="ECO:0000256" key="6">
    <source>
        <dbReference type="ARBA" id="ARBA00022827"/>
    </source>
</evidence>
<dbReference type="Gene3D" id="3.40.50.720">
    <property type="entry name" value="NAD(P)-binding Rossmann-like Domain"/>
    <property type="match status" value="1"/>
</dbReference>
<evidence type="ECO:0000256" key="5">
    <source>
        <dbReference type="ARBA" id="ARBA00022723"/>
    </source>
</evidence>
<dbReference type="Pfam" id="PF13237">
    <property type="entry name" value="Fer4_10"/>
    <property type="match status" value="1"/>
</dbReference>
<dbReference type="PROSITE" id="PS51379">
    <property type="entry name" value="4FE4S_FER_2"/>
    <property type="match status" value="3"/>
</dbReference>
<comment type="caution">
    <text evidence="11">The sequence shown here is derived from an EMBL/GenBank/DDBJ whole genome shotgun (WGS) entry which is preliminary data.</text>
</comment>
<keyword evidence="8" id="KW-0408">Iron</keyword>
<proteinExistence type="inferred from homology"/>
<dbReference type="Pfam" id="PF07992">
    <property type="entry name" value="Pyr_redox_2"/>
    <property type="match status" value="1"/>
</dbReference>
<evidence type="ECO:0000256" key="8">
    <source>
        <dbReference type="ARBA" id="ARBA00023004"/>
    </source>
</evidence>
<dbReference type="Gene3D" id="3.50.50.60">
    <property type="entry name" value="FAD/NAD(P)-binding domain"/>
    <property type="match status" value="2"/>
</dbReference>
<dbReference type="PRINTS" id="PR00368">
    <property type="entry name" value="FADPNR"/>
</dbReference>
<accession>A0A1Q8QWF8</accession>
<keyword evidence="9" id="KW-0411">Iron-sulfur</keyword>
<evidence type="ECO:0000313" key="11">
    <source>
        <dbReference type="EMBL" id="OLN31666.1"/>
    </source>
</evidence>
<dbReference type="GO" id="GO:0051539">
    <property type="term" value="F:4 iron, 4 sulfur cluster binding"/>
    <property type="evidence" value="ECO:0007669"/>
    <property type="project" value="UniProtKB-KW"/>
</dbReference>
<evidence type="ECO:0000313" key="12">
    <source>
        <dbReference type="Proteomes" id="UP000186102"/>
    </source>
</evidence>
<evidence type="ECO:0000256" key="4">
    <source>
        <dbReference type="ARBA" id="ARBA00022630"/>
    </source>
</evidence>
<keyword evidence="12" id="KW-1185">Reference proteome</keyword>
<evidence type="ECO:0000256" key="9">
    <source>
        <dbReference type="ARBA" id="ARBA00023014"/>
    </source>
</evidence>
<name>A0A1Q8QWF8_9FIRM</name>
<evidence type="ECO:0000259" key="10">
    <source>
        <dbReference type="PROSITE" id="PS51379"/>
    </source>
</evidence>
<dbReference type="InterPro" id="IPR036188">
    <property type="entry name" value="FAD/NAD-bd_sf"/>
</dbReference>
<dbReference type="Pfam" id="PF00037">
    <property type="entry name" value="Fer4"/>
    <property type="match status" value="1"/>
</dbReference>
<comment type="similarity">
    <text evidence="2">Belongs to the HdrA family.</text>
</comment>
<dbReference type="InterPro" id="IPR039650">
    <property type="entry name" value="HdrA-like"/>
</dbReference>
<dbReference type="Pfam" id="PF00890">
    <property type="entry name" value="FAD_binding_2"/>
    <property type="match status" value="1"/>
</dbReference>
<keyword evidence="7" id="KW-0560">Oxidoreductase</keyword>
<feature type="domain" description="4Fe-4S ferredoxin-type" evidence="10">
    <location>
        <begin position="957"/>
        <end position="986"/>
    </location>
</feature>
<keyword evidence="3" id="KW-0004">4Fe-4S</keyword>
<sequence length="1029" mass="111923">MFLVIVVTITKSKDERGVKMSQNKIGAVLIAGAGIAGIQAALDLAESGYLVHLVEESSAIGGTMPMLDKTFPTNDCSMCILSPKLVECGRHLNIRIYTNSQVIKSEGEAGNFKVTIKQKARYIDVEKCTGCGACAAVCPVKVDDEFNQGLGKRKAAFKQYSQAFPNAYAIDEKNCLFQSRGKAQGKEICKKCLKACQAGAIDHMMEDKEINVEVGSMILNPGFKVFDASKLDYYGYGKIKSVVTSLEFERLLSASGPFDGHLVRPFDQKEPQRIAWIQCVGSRNAKIDKNYCSGVCCMYAIKEAVIAKEHSHIPVDTTIFYMDMRTHGKDFEKYYDSAKNQHGVNFIRSRIYEVTEAKDGSGDAVIRYSTEDGQIATEQYDLVVLSVGIEPGDSSKELAKLLDLKVNKFGFAELEVLSGVNTSKEGVFAAGAFSGPRDIPETVMQASAAAGAASALLAEERGSLVSEKQYPPELQVAGDVIRTGVFICHCGVNIGSVVNVPSVVEYAKTLPTVVYASDKIYACSQDAQASMKALISEHKLNRVVVSSCSPRTHEPLFQETLKEAGLNAHLFDMANIRDQCSWVHMNEPELATEKAKDLTKLAIIRASMQQPVQPIFMAMNHAALVIGGGVAGMTSALSLADQGYEVHLVEKDKELGGIARRFSTGFRGEDMKAFVAGLVESVSNHANIKLHVGVAIKDVGGFLGSFTTTLENGEQIEHGVALLTIGGQEYKPKEYLYGQDARVMTQIELDEALVSHDSKVENAKNYVFIQCVGSRCEENPYCSRTCCTKSVKLALKVKTKNPEANVFVLYRDMRTYGYFEEDYELARRIGIIFVRYSENQKPVVTKEGDTLVVTVNDHVLDRPIEIEADVICLAAAIKAPEDGKKLSKWFKIPLNAEGFFLEAHMKLRPVDFSTNGVYMAGIAHSPKNMEEVITQAKAAAGRAGVALSKEQVESAGLNAFVDKRKCTACGTCEAVCSAKAVAVDMVNRVAVVNDALCKGCGACASSCRCGAISLRGCTNEQIVEMLNSL</sequence>
<dbReference type="STRING" id="1888891.DSOL_2354"/>
<evidence type="ECO:0000256" key="2">
    <source>
        <dbReference type="ARBA" id="ARBA00006561"/>
    </source>
</evidence>
<organism evidence="11 12">
    <name type="scientific">Desulfosporosinus metallidurans</name>
    <dbReference type="NCBI Taxonomy" id="1888891"/>
    <lineage>
        <taxon>Bacteria</taxon>
        <taxon>Bacillati</taxon>
        <taxon>Bacillota</taxon>
        <taxon>Clostridia</taxon>
        <taxon>Eubacteriales</taxon>
        <taxon>Desulfitobacteriaceae</taxon>
        <taxon>Desulfosporosinus</taxon>
    </lineage>
</organism>
<feature type="domain" description="4Fe-4S ferredoxin-type" evidence="10">
    <location>
        <begin position="119"/>
        <end position="149"/>
    </location>
</feature>
<keyword evidence="4" id="KW-0285">Flavoprotein</keyword>
<dbReference type="InterPro" id="IPR023753">
    <property type="entry name" value="FAD/NAD-binding_dom"/>
</dbReference>
<dbReference type="SUPFAM" id="SSF51905">
    <property type="entry name" value="FAD/NAD(P)-binding domain"/>
    <property type="match status" value="1"/>
</dbReference>
<feature type="domain" description="4Fe-4S ferredoxin-type" evidence="10">
    <location>
        <begin position="988"/>
        <end position="1017"/>
    </location>
</feature>
<protein>
    <submittedName>
        <fullName evidence="11">Heterodisulfide reductase, subunit A/methylviologen reducing hydrogenase, subunit delta</fullName>
    </submittedName>
</protein>
<dbReference type="PANTHER" id="PTHR43498:SF1">
    <property type="entry name" value="COB--COM HETERODISULFIDE REDUCTASE IRON-SULFUR SUBUNIT A"/>
    <property type="match status" value="1"/>
</dbReference>
<keyword evidence="5" id="KW-0479">Metal-binding</keyword>
<dbReference type="PANTHER" id="PTHR43498">
    <property type="entry name" value="FERREDOXIN:COB-COM HETERODISULFIDE REDUCTASE SUBUNIT A"/>
    <property type="match status" value="1"/>
</dbReference>
<reference evidence="11 12" key="1">
    <citation type="submission" date="2016-09" db="EMBL/GenBank/DDBJ databases">
        <title>Complete genome of Desulfosporosinus sp. OL.</title>
        <authorList>
            <person name="Mardanov A."/>
            <person name="Beletsky A."/>
            <person name="Panova A."/>
            <person name="Karnachuk O."/>
            <person name="Ravin N."/>
        </authorList>
    </citation>
    <scope>NUCLEOTIDE SEQUENCE [LARGE SCALE GENOMIC DNA]</scope>
    <source>
        <strain evidence="11 12">OL</strain>
    </source>
</reference>
<dbReference type="InterPro" id="IPR017896">
    <property type="entry name" value="4Fe4S_Fe-S-bd"/>
</dbReference>
<dbReference type="SUPFAM" id="SSF54862">
    <property type="entry name" value="4Fe-4S ferredoxins"/>
    <property type="match status" value="1"/>
</dbReference>
<dbReference type="InterPro" id="IPR003953">
    <property type="entry name" value="FAD-dep_OxRdtase_2_FAD-bd"/>
</dbReference>
<dbReference type="Proteomes" id="UP000186102">
    <property type="component" value="Unassembled WGS sequence"/>
</dbReference>
<dbReference type="AlphaFoldDB" id="A0A1Q8QWF8"/>
<dbReference type="Gene3D" id="3.30.70.20">
    <property type="match status" value="2"/>
</dbReference>
<evidence type="ECO:0000256" key="7">
    <source>
        <dbReference type="ARBA" id="ARBA00023002"/>
    </source>
</evidence>
<evidence type="ECO:0000256" key="3">
    <source>
        <dbReference type="ARBA" id="ARBA00022485"/>
    </source>
</evidence>
<comment type="cofactor">
    <cofactor evidence="1">
        <name>FAD</name>
        <dbReference type="ChEBI" id="CHEBI:57692"/>
    </cofactor>
</comment>
<dbReference type="InterPro" id="IPR017900">
    <property type="entry name" value="4Fe4S_Fe_S_CS"/>
</dbReference>
<evidence type="ECO:0000256" key="1">
    <source>
        <dbReference type="ARBA" id="ARBA00001974"/>
    </source>
</evidence>
<dbReference type="GO" id="GO:0016491">
    <property type="term" value="F:oxidoreductase activity"/>
    <property type="evidence" value="ECO:0007669"/>
    <property type="project" value="UniProtKB-KW"/>
</dbReference>